<feature type="region of interest" description="Disordered" evidence="1">
    <location>
        <begin position="170"/>
        <end position="195"/>
    </location>
</feature>
<dbReference type="PANTHER" id="PTHR38687:SF1">
    <property type="entry name" value="CELL DIVISION PROTEIN DEDD"/>
    <property type="match status" value="1"/>
</dbReference>
<dbReference type="OrthoDB" id="9766672at2"/>
<feature type="signal peptide" evidence="2">
    <location>
        <begin position="1"/>
        <end position="19"/>
    </location>
</feature>
<keyword evidence="4" id="KW-0131">Cell cycle</keyword>
<dbReference type="EMBL" id="OMKW01000004">
    <property type="protein sequence ID" value="SPF30926.1"/>
    <property type="molecule type" value="Genomic_DNA"/>
</dbReference>
<dbReference type="PROSITE" id="PS51724">
    <property type="entry name" value="SPOR"/>
    <property type="match status" value="1"/>
</dbReference>
<keyword evidence="4" id="KW-0132">Cell division</keyword>
<accession>A0A2R8AFG8</accession>
<evidence type="ECO:0000313" key="4">
    <source>
        <dbReference type="EMBL" id="SPF30926.1"/>
    </source>
</evidence>
<proteinExistence type="predicted"/>
<dbReference type="Gene3D" id="3.30.70.1070">
    <property type="entry name" value="Sporulation related repeat"/>
    <property type="match status" value="1"/>
</dbReference>
<keyword evidence="5" id="KW-1185">Reference proteome</keyword>
<dbReference type="InterPro" id="IPR052521">
    <property type="entry name" value="Cell_div_SPOR-domain"/>
</dbReference>
<gene>
    <name evidence="4" type="primary">dedD</name>
    <name evidence="4" type="ORF">POI8812_03271</name>
</gene>
<dbReference type="GO" id="GO:0030428">
    <property type="term" value="C:cell septum"/>
    <property type="evidence" value="ECO:0007669"/>
    <property type="project" value="TreeGrafter"/>
</dbReference>
<dbReference type="GO" id="GO:0032506">
    <property type="term" value="P:cytokinetic process"/>
    <property type="evidence" value="ECO:0007669"/>
    <property type="project" value="TreeGrafter"/>
</dbReference>
<feature type="domain" description="SPOR" evidence="3">
    <location>
        <begin position="213"/>
        <end position="289"/>
    </location>
</feature>
<dbReference type="GO" id="GO:0042834">
    <property type="term" value="F:peptidoglycan binding"/>
    <property type="evidence" value="ECO:0007669"/>
    <property type="project" value="InterPro"/>
</dbReference>
<evidence type="ECO:0000256" key="2">
    <source>
        <dbReference type="SAM" id="SignalP"/>
    </source>
</evidence>
<sequence length="289" mass="29678">MTVRVKALGAILASTFVLTACEQTANTEPTASGADGPVDTTVTTPVTSLEPQLEQRPDIFAVRDMAVWDGRPSLGGPWVAHPDVSAAERVEITNLSNNIVTSAALFRRERALPGPPFQLSAEAAIALNVPAGVPVQVSVVAVREGLVEAVVVPAPVAPVAEDVVEPVAEPVEAPSEIDPSTPVEADASAEPAETPAPVVVEAVEPAQEPAAAPNAPDQPFMQVGMFGVAANAEALVTRLTEAGLPASGRPAGSLTRVVVGPAASTQELATYRDRLRALGFSDSIAISLQ</sequence>
<dbReference type="InterPro" id="IPR007730">
    <property type="entry name" value="SPOR-like_dom"/>
</dbReference>
<dbReference type="Pfam" id="PF05036">
    <property type="entry name" value="SPOR"/>
    <property type="match status" value="1"/>
</dbReference>
<organism evidence="4 5">
    <name type="scientific">Pontivivens insulae</name>
    <dbReference type="NCBI Taxonomy" id="1639689"/>
    <lineage>
        <taxon>Bacteria</taxon>
        <taxon>Pseudomonadati</taxon>
        <taxon>Pseudomonadota</taxon>
        <taxon>Alphaproteobacteria</taxon>
        <taxon>Rhodobacterales</taxon>
        <taxon>Paracoccaceae</taxon>
        <taxon>Pontivivens</taxon>
    </lineage>
</organism>
<dbReference type="SUPFAM" id="SSF110997">
    <property type="entry name" value="Sporulation related repeat"/>
    <property type="match status" value="1"/>
</dbReference>
<keyword evidence="2" id="KW-0732">Signal</keyword>
<name>A0A2R8AFG8_9RHOB</name>
<feature type="compositionally biased region" description="Low complexity" evidence="1">
    <location>
        <begin position="184"/>
        <end position="195"/>
    </location>
</feature>
<protein>
    <submittedName>
        <fullName evidence="4">Cell division protein DedD</fullName>
    </submittedName>
</protein>
<feature type="chain" id="PRO_5015316007" evidence="2">
    <location>
        <begin position="20"/>
        <end position="289"/>
    </location>
</feature>
<dbReference type="RefSeq" id="WP_108783614.1">
    <property type="nucleotide sequence ID" value="NZ_OMKW01000004.1"/>
</dbReference>
<dbReference type="Proteomes" id="UP000244932">
    <property type="component" value="Unassembled WGS sequence"/>
</dbReference>
<dbReference type="PROSITE" id="PS51257">
    <property type="entry name" value="PROKAR_LIPOPROTEIN"/>
    <property type="match status" value="1"/>
</dbReference>
<reference evidence="4 5" key="1">
    <citation type="submission" date="2018-03" db="EMBL/GenBank/DDBJ databases">
        <authorList>
            <person name="Keele B.F."/>
        </authorList>
    </citation>
    <scope>NUCLEOTIDE SEQUENCE [LARGE SCALE GENOMIC DNA]</scope>
    <source>
        <strain evidence="4 5">CeCT 8812</strain>
    </source>
</reference>
<evidence type="ECO:0000256" key="1">
    <source>
        <dbReference type="SAM" id="MobiDB-lite"/>
    </source>
</evidence>
<dbReference type="GO" id="GO:0032153">
    <property type="term" value="C:cell division site"/>
    <property type="evidence" value="ECO:0007669"/>
    <property type="project" value="TreeGrafter"/>
</dbReference>
<dbReference type="AlphaFoldDB" id="A0A2R8AFG8"/>
<dbReference type="InterPro" id="IPR036680">
    <property type="entry name" value="SPOR-like_sf"/>
</dbReference>
<dbReference type="PANTHER" id="PTHR38687">
    <property type="entry name" value="CELL DIVISION PROTEIN DEDD-RELATED"/>
    <property type="match status" value="1"/>
</dbReference>
<evidence type="ECO:0000313" key="5">
    <source>
        <dbReference type="Proteomes" id="UP000244932"/>
    </source>
</evidence>
<evidence type="ECO:0000259" key="3">
    <source>
        <dbReference type="PROSITE" id="PS51724"/>
    </source>
</evidence>